<reference evidence="10" key="1">
    <citation type="submission" date="2020-05" db="EMBL/GenBank/DDBJ databases">
        <title>Phylogenomic resolution of chytrid fungi.</title>
        <authorList>
            <person name="Stajich J.E."/>
            <person name="Amses K."/>
            <person name="Simmons R."/>
            <person name="Seto K."/>
            <person name="Myers J."/>
            <person name="Bonds A."/>
            <person name="Quandt C.A."/>
            <person name="Barry K."/>
            <person name="Liu P."/>
            <person name="Grigoriev I."/>
            <person name="Longcore J.E."/>
            <person name="James T.Y."/>
        </authorList>
    </citation>
    <scope>NUCLEOTIDE SEQUENCE</scope>
    <source>
        <strain evidence="10">JEL0379</strain>
    </source>
</reference>
<evidence type="ECO:0000256" key="5">
    <source>
        <dbReference type="ARBA" id="ARBA00022833"/>
    </source>
</evidence>
<dbReference type="PANTHER" id="PTHR46543">
    <property type="entry name" value="ZINC FINGER CCHC DOMAIN-CONTAINING PROTEIN 7"/>
    <property type="match status" value="1"/>
</dbReference>
<dbReference type="GO" id="GO:0008270">
    <property type="term" value="F:zinc ion binding"/>
    <property type="evidence" value="ECO:0007669"/>
    <property type="project" value="UniProtKB-KW"/>
</dbReference>
<dbReference type="Gene3D" id="4.10.60.10">
    <property type="entry name" value="Zinc finger, CCHC-type"/>
    <property type="match status" value="2"/>
</dbReference>
<evidence type="ECO:0000256" key="4">
    <source>
        <dbReference type="ARBA" id="ARBA00022771"/>
    </source>
</evidence>
<accession>A0AAD5XND7</accession>
<evidence type="ECO:0000313" key="10">
    <source>
        <dbReference type="EMBL" id="KAJ3167816.1"/>
    </source>
</evidence>
<feature type="domain" description="CCHC-type" evidence="9">
    <location>
        <begin position="105"/>
        <end position="119"/>
    </location>
</feature>
<dbReference type="GO" id="GO:0071031">
    <property type="term" value="P:nuclear mRNA surveillance of mRNA 3'-end processing"/>
    <property type="evidence" value="ECO:0007669"/>
    <property type="project" value="TreeGrafter"/>
</dbReference>
<evidence type="ECO:0000259" key="9">
    <source>
        <dbReference type="PROSITE" id="PS50158"/>
    </source>
</evidence>
<dbReference type="PROSITE" id="PS50158">
    <property type="entry name" value="ZF_CCHC"/>
    <property type="match status" value="4"/>
</dbReference>
<keyword evidence="5" id="KW-0862">Zinc</keyword>
<keyword evidence="4 7" id="KW-0863">Zinc-finger</keyword>
<keyword evidence="2" id="KW-0479">Metal-binding</keyword>
<name>A0AAD5XND7_9FUNG</name>
<sequence>MSSWDAPAPVEDESWKHEQPADDPMQVDGGGDQDGMNGTQSYDDGGADAGGGGGFSGACKRCGQEGHRVADCSEPDNRPCHNCGQPGHMSKECTEPRKPREGECCKRCGSTEHIRNDCPLKDVPMPGVKCYDCGSPDHYPRDCPLRTDSRTRASDEEMTQLWQKVRAAEDDGDFDLIKESLLKYILADPDMTWPDLEKKLRDENMKTYIVADGPRVLPPDKELADNQRVGNRKYEVVFVKSARMLKLKLKSKRTGLELTNCVDFPPTLQGEGEEAVAANLEHLADAGILRARLMEAGRYDVPEWAKTTMTQEQRFRAENKCLRCGESSPPKTHRHGMLLSKKFLRFFLRPYRQRRSQDKGIN</sequence>
<evidence type="ECO:0000256" key="7">
    <source>
        <dbReference type="PROSITE-ProRule" id="PRU00047"/>
    </source>
</evidence>
<feature type="domain" description="CCHC-type" evidence="9">
    <location>
        <begin position="59"/>
        <end position="74"/>
    </location>
</feature>
<feature type="domain" description="CCHC-type" evidence="9">
    <location>
        <begin position="80"/>
        <end position="95"/>
    </location>
</feature>
<keyword evidence="3" id="KW-0677">Repeat</keyword>
<dbReference type="PANTHER" id="PTHR46543:SF1">
    <property type="entry name" value="ZINC FINGER CCHC DOMAIN-CONTAINING PROTEIN 7"/>
    <property type="match status" value="1"/>
</dbReference>
<dbReference type="GO" id="GO:0003723">
    <property type="term" value="F:RNA binding"/>
    <property type="evidence" value="ECO:0007669"/>
    <property type="project" value="TreeGrafter"/>
</dbReference>
<dbReference type="InterPro" id="IPR001878">
    <property type="entry name" value="Znf_CCHC"/>
</dbReference>
<dbReference type="GO" id="GO:0031499">
    <property type="term" value="C:TRAMP complex"/>
    <property type="evidence" value="ECO:0007669"/>
    <property type="project" value="TreeGrafter"/>
</dbReference>
<dbReference type="Proteomes" id="UP001212152">
    <property type="component" value="Unassembled WGS sequence"/>
</dbReference>
<dbReference type="Pfam" id="PF00098">
    <property type="entry name" value="zf-CCHC"/>
    <property type="match status" value="4"/>
</dbReference>
<dbReference type="GO" id="GO:0071037">
    <property type="term" value="P:nuclear polyadenylation-dependent snRNA catabolic process"/>
    <property type="evidence" value="ECO:0007669"/>
    <property type="project" value="TreeGrafter"/>
</dbReference>
<keyword evidence="6" id="KW-0539">Nucleus</keyword>
<evidence type="ECO:0000256" key="1">
    <source>
        <dbReference type="ARBA" id="ARBA00004123"/>
    </source>
</evidence>
<dbReference type="SUPFAM" id="SSF57756">
    <property type="entry name" value="Retrovirus zinc finger-like domains"/>
    <property type="match status" value="2"/>
</dbReference>
<feature type="region of interest" description="Disordered" evidence="8">
    <location>
        <begin position="1"/>
        <end position="50"/>
    </location>
</feature>
<evidence type="ECO:0000256" key="2">
    <source>
        <dbReference type="ARBA" id="ARBA00022723"/>
    </source>
</evidence>
<comment type="subcellular location">
    <subcellularLocation>
        <location evidence="1">Nucleus</location>
    </subcellularLocation>
</comment>
<proteinExistence type="predicted"/>
<dbReference type="InterPro" id="IPR036875">
    <property type="entry name" value="Znf_CCHC_sf"/>
</dbReference>
<gene>
    <name evidence="10" type="ORF">HDU87_001439</name>
</gene>
<dbReference type="GO" id="GO:0071035">
    <property type="term" value="P:nuclear polyadenylation-dependent rRNA catabolic process"/>
    <property type="evidence" value="ECO:0007669"/>
    <property type="project" value="TreeGrafter"/>
</dbReference>
<dbReference type="GO" id="GO:0071036">
    <property type="term" value="P:nuclear polyadenylation-dependent snoRNA catabolic process"/>
    <property type="evidence" value="ECO:0007669"/>
    <property type="project" value="TreeGrafter"/>
</dbReference>
<organism evidence="10 11">
    <name type="scientific">Geranomyces variabilis</name>
    <dbReference type="NCBI Taxonomy" id="109894"/>
    <lineage>
        <taxon>Eukaryota</taxon>
        <taxon>Fungi</taxon>
        <taxon>Fungi incertae sedis</taxon>
        <taxon>Chytridiomycota</taxon>
        <taxon>Chytridiomycota incertae sedis</taxon>
        <taxon>Chytridiomycetes</taxon>
        <taxon>Spizellomycetales</taxon>
        <taxon>Powellomycetaceae</taxon>
        <taxon>Geranomyces</taxon>
    </lineage>
</organism>
<dbReference type="InterPro" id="IPR051644">
    <property type="entry name" value="TRAMP_AT-DNA-binding"/>
</dbReference>
<dbReference type="GO" id="GO:0071039">
    <property type="term" value="P:nuclear polyadenylation-dependent CUT catabolic process"/>
    <property type="evidence" value="ECO:0007669"/>
    <property type="project" value="TreeGrafter"/>
</dbReference>
<evidence type="ECO:0000256" key="8">
    <source>
        <dbReference type="SAM" id="MobiDB-lite"/>
    </source>
</evidence>
<dbReference type="EMBL" id="JADGJQ010000131">
    <property type="protein sequence ID" value="KAJ3167816.1"/>
    <property type="molecule type" value="Genomic_DNA"/>
</dbReference>
<protein>
    <recommendedName>
        <fullName evidence="9">CCHC-type domain-containing protein</fullName>
    </recommendedName>
</protein>
<dbReference type="AlphaFoldDB" id="A0AAD5XND7"/>
<evidence type="ECO:0000256" key="3">
    <source>
        <dbReference type="ARBA" id="ARBA00022737"/>
    </source>
</evidence>
<feature type="domain" description="CCHC-type" evidence="9">
    <location>
        <begin position="129"/>
        <end position="144"/>
    </location>
</feature>
<comment type="caution">
    <text evidence="10">The sequence shown here is derived from an EMBL/GenBank/DDBJ whole genome shotgun (WGS) entry which is preliminary data.</text>
</comment>
<evidence type="ECO:0000256" key="6">
    <source>
        <dbReference type="ARBA" id="ARBA00023242"/>
    </source>
</evidence>
<dbReference type="GO" id="GO:0071038">
    <property type="term" value="P:TRAMP-dependent tRNA surveillance pathway"/>
    <property type="evidence" value="ECO:0007669"/>
    <property type="project" value="TreeGrafter"/>
</dbReference>
<keyword evidence="11" id="KW-1185">Reference proteome</keyword>
<evidence type="ECO:0000313" key="11">
    <source>
        <dbReference type="Proteomes" id="UP001212152"/>
    </source>
</evidence>
<dbReference type="SMART" id="SM00343">
    <property type="entry name" value="ZnF_C2HC"/>
    <property type="match status" value="4"/>
</dbReference>